<dbReference type="InParanoid" id="L5KP26"/>
<dbReference type="AlphaFoldDB" id="L5KP26"/>
<dbReference type="Gene3D" id="2.40.50.140">
    <property type="entry name" value="Nucleic acid-binding proteins"/>
    <property type="match status" value="1"/>
</dbReference>
<dbReference type="STRING" id="9402.L5KP26"/>
<dbReference type="GO" id="GO:2000042">
    <property type="term" value="P:negative regulation of double-strand break repair via homologous recombination"/>
    <property type="evidence" value="ECO:0007669"/>
    <property type="project" value="TreeGrafter"/>
</dbReference>
<dbReference type="GO" id="GO:0005829">
    <property type="term" value="C:cytosol"/>
    <property type="evidence" value="ECO:0007669"/>
    <property type="project" value="TreeGrafter"/>
</dbReference>
<dbReference type="InterPro" id="IPR012340">
    <property type="entry name" value="NA-bd_OB-fold"/>
</dbReference>
<name>L5KP26_PTEAL</name>
<dbReference type="InterPro" id="IPR032245">
    <property type="entry name" value="RMI2"/>
</dbReference>
<reference evidence="2" key="1">
    <citation type="journal article" date="2013" name="Science">
        <title>Comparative analysis of bat genomes provides insight into the evolution of flight and immunity.</title>
        <authorList>
            <person name="Zhang G."/>
            <person name="Cowled C."/>
            <person name="Shi Z."/>
            <person name="Huang Z."/>
            <person name="Bishop-Lilly K.A."/>
            <person name="Fang X."/>
            <person name="Wynne J.W."/>
            <person name="Xiong Z."/>
            <person name="Baker M.L."/>
            <person name="Zhao W."/>
            <person name="Tachedjian M."/>
            <person name="Zhu Y."/>
            <person name="Zhou P."/>
            <person name="Jiang X."/>
            <person name="Ng J."/>
            <person name="Yang L."/>
            <person name="Wu L."/>
            <person name="Xiao J."/>
            <person name="Feng Y."/>
            <person name="Chen Y."/>
            <person name="Sun X."/>
            <person name="Zhang Y."/>
            <person name="Marsh G.A."/>
            <person name="Crameri G."/>
            <person name="Broder C.C."/>
            <person name="Frey K.G."/>
            <person name="Wang L.F."/>
            <person name="Wang J."/>
        </authorList>
    </citation>
    <scope>NUCLEOTIDE SEQUENCE [LARGE SCALE GENOMIC DNA]</scope>
</reference>
<dbReference type="Proteomes" id="UP000010552">
    <property type="component" value="Unassembled WGS sequence"/>
</dbReference>
<accession>L5KP26</accession>
<evidence type="ECO:0000313" key="1">
    <source>
        <dbReference type="EMBL" id="ELK13524.1"/>
    </source>
</evidence>
<dbReference type="GO" id="GO:0033045">
    <property type="term" value="P:regulation of sister chromatid segregation"/>
    <property type="evidence" value="ECO:0007669"/>
    <property type="project" value="TreeGrafter"/>
</dbReference>
<sequence>MSSEKPKYILLGVENQRVRYQPAWLPSVGALGPSCKLSPAVGSHLVVGIKGEVAEAGPGQLESRAAWECCFLPSFFGNIKGKLDLLWGCLGVSLQKKNWSSAQRPVTYPVTSIKEQGGQEKSLGLLPLPESGKYVMVMGVVQACSPEPCLQAVKMTDLSDNPVHESMWALEVEDLHRNIP</sequence>
<organism evidence="1 2">
    <name type="scientific">Pteropus alecto</name>
    <name type="common">Black flying fox</name>
    <dbReference type="NCBI Taxonomy" id="9402"/>
    <lineage>
        <taxon>Eukaryota</taxon>
        <taxon>Metazoa</taxon>
        <taxon>Chordata</taxon>
        <taxon>Craniata</taxon>
        <taxon>Vertebrata</taxon>
        <taxon>Euteleostomi</taxon>
        <taxon>Mammalia</taxon>
        <taxon>Eutheria</taxon>
        <taxon>Laurasiatheria</taxon>
        <taxon>Chiroptera</taxon>
        <taxon>Yinpterochiroptera</taxon>
        <taxon>Pteropodoidea</taxon>
        <taxon>Pteropodidae</taxon>
        <taxon>Pteropodinae</taxon>
        <taxon>Pteropus</taxon>
    </lineage>
</organism>
<dbReference type="PANTHER" id="PTHR33962:SF1">
    <property type="entry name" value="RECQ-MEDIATED GENOME INSTABILITY PROTEIN 2"/>
    <property type="match status" value="1"/>
</dbReference>
<dbReference type="GO" id="GO:0006281">
    <property type="term" value="P:DNA repair"/>
    <property type="evidence" value="ECO:0007669"/>
    <property type="project" value="TreeGrafter"/>
</dbReference>
<dbReference type="EMBL" id="KB030624">
    <property type="protein sequence ID" value="ELK13524.1"/>
    <property type="molecule type" value="Genomic_DNA"/>
</dbReference>
<dbReference type="Pfam" id="PF16100">
    <property type="entry name" value="RMI2"/>
    <property type="match status" value="1"/>
</dbReference>
<evidence type="ECO:0000313" key="2">
    <source>
        <dbReference type="Proteomes" id="UP000010552"/>
    </source>
</evidence>
<protein>
    <submittedName>
        <fullName evidence="1">RecQ-mediated genome instability protein 2</fullName>
    </submittedName>
</protein>
<proteinExistence type="predicted"/>
<dbReference type="PANTHER" id="PTHR33962">
    <property type="entry name" value="RECQ-MEDIATED GENOME INSTABILITY PROTEIN 2 RMI2"/>
    <property type="match status" value="1"/>
</dbReference>
<dbReference type="GO" id="GO:0016607">
    <property type="term" value="C:nuclear speck"/>
    <property type="evidence" value="ECO:0007669"/>
    <property type="project" value="TreeGrafter"/>
</dbReference>
<keyword evidence="2" id="KW-1185">Reference proteome</keyword>
<gene>
    <name evidence="1" type="ORF">PAL_GLEAN10009702</name>
</gene>
<dbReference type="GO" id="GO:0043007">
    <property type="term" value="P:maintenance of rDNA"/>
    <property type="evidence" value="ECO:0007669"/>
    <property type="project" value="TreeGrafter"/>
</dbReference>